<dbReference type="PANTHER" id="PTHR12187">
    <property type="entry name" value="AGAP000124-PA"/>
    <property type="match status" value="1"/>
</dbReference>
<feature type="signal peptide" evidence="5">
    <location>
        <begin position="1"/>
        <end position="28"/>
    </location>
</feature>
<evidence type="ECO:0000256" key="4">
    <source>
        <dbReference type="SAM" id="Phobius"/>
    </source>
</evidence>
<feature type="region of interest" description="Disordered" evidence="3">
    <location>
        <begin position="883"/>
        <end position="902"/>
    </location>
</feature>
<keyword evidence="4" id="KW-1133">Transmembrane helix</keyword>
<feature type="transmembrane region" description="Helical" evidence="4">
    <location>
        <begin position="427"/>
        <end position="447"/>
    </location>
</feature>
<keyword evidence="7" id="KW-1185">Reference proteome</keyword>
<feature type="transmembrane region" description="Helical" evidence="4">
    <location>
        <begin position="692"/>
        <end position="713"/>
    </location>
</feature>
<feature type="chain" id="PRO_5013388817" evidence="5">
    <location>
        <begin position="29"/>
        <end position="1542"/>
    </location>
</feature>
<name>A0A1V9ZEQ5_ACHHY</name>
<feature type="transmembrane region" description="Helical" evidence="4">
    <location>
        <begin position="661"/>
        <end position="680"/>
    </location>
</feature>
<gene>
    <name evidence="6" type="ORF">ACHHYP_15806</name>
</gene>
<proteinExistence type="predicted"/>
<feature type="transmembrane region" description="Helical" evidence="4">
    <location>
        <begin position="459"/>
        <end position="481"/>
    </location>
</feature>
<keyword evidence="4" id="KW-0472">Membrane</keyword>
<keyword evidence="4" id="KW-0812">Transmembrane</keyword>
<evidence type="ECO:0000313" key="7">
    <source>
        <dbReference type="Proteomes" id="UP000243579"/>
    </source>
</evidence>
<feature type="transmembrane region" description="Helical" evidence="4">
    <location>
        <begin position="531"/>
        <end position="554"/>
    </location>
</feature>
<keyword evidence="2" id="KW-0443">Lipid metabolism</keyword>
<feature type="transmembrane region" description="Helical" evidence="4">
    <location>
        <begin position="493"/>
        <end position="519"/>
    </location>
</feature>
<dbReference type="GO" id="GO:0016316">
    <property type="term" value="F:phosphatidylinositol-3,4-bisphosphate 4-phosphatase activity"/>
    <property type="evidence" value="ECO:0007669"/>
    <property type="project" value="InterPro"/>
</dbReference>
<evidence type="ECO:0000313" key="6">
    <source>
        <dbReference type="EMBL" id="OQR96476.1"/>
    </source>
</evidence>
<reference evidence="6 7" key="1">
    <citation type="journal article" date="2014" name="Genome Biol. Evol.">
        <title>The secreted proteins of Achlya hypogyna and Thraustotheca clavata identify the ancestral oomycete secretome and reveal gene acquisitions by horizontal gene transfer.</title>
        <authorList>
            <person name="Misner I."/>
            <person name="Blouin N."/>
            <person name="Leonard G."/>
            <person name="Richards T.A."/>
            <person name="Lane C.E."/>
        </authorList>
    </citation>
    <scope>NUCLEOTIDE SEQUENCE [LARGE SCALE GENOMIC DNA]</scope>
    <source>
        <strain evidence="6 7">ATCC 48635</strain>
    </source>
</reference>
<evidence type="ECO:0000256" key="2">
    <source>
        <dbReference type="ARBA" id="ARBA00023098"/>
    </source>
</evidence>
<dbReference type="STRING" id="1202772.A0A1V9ZEQ5"/>
<keyword evidence="1" id="KW-0378">Hydrolase</keyword>
<accession>A0A1V9ZEQ5</accession>
<comment type="caution">
    <text evidence="6">The sequence shown here is derived from an EMBL/GenBank/DDBJ whole genome shotgun (WGS) entry which is preliminary data.</text>
</comment>
<protein>
    <submittedName>
        <fullName evidence="6">Inositol-3,4-bisphosphate 4-phosphatase</fullName>
    </submittedName>
</protein>
<evidence type="ECO:0000256" key="1">
    <source>
        <dbReference type="ARBA" id="ARBA00022801"/>
    </source>
</evidence>
<feature type="region of interest" description="Disordered" evidence="3">
    <location>
        <begin position="907"/>
        <end position="926"/>
    </location>
</feature>
<dbReference type="OrthoDB" id="159395at2759"/>
<dbReference type="PANTHER" id="PTHR12187:SF11">
    <property type="entry name" value="PHOSPHATIDYLINOSITOL-3,4-BISPHOSPHATE 4-PHOSPHATASE"/>
    <property type="match status" value="1"/>
</dbReference>
<sequence>MATTPPRRSTLVALLLAVLVALVAPQAAKQPYTCVDCCTPQGNVTGGPFQNPQCCTSGTQNSVAYGACLPLPCCVKGRLDANEYTSKRHSWKPCLKFPACRQTASMCSLTFDPDDAQQSIPFKCTDPCCNNGIVSDYTWLTASNNMPGQKDAVVKMKFDPSDYSRVLISNGEQNGTTVVEIFSKIPSGWAWNQTAGKCTITSEAAVRNGAVIEGLCSTIQWGEDTYLQLNVKDIPTSAPFEVELHNVSTPASVLAPEMFPIYFVAKLPYLEYRVYVSFGYAHSVQAGQLSQPAFFTANILSQAVSNATLQFMSDVLLPADTALLLDFSQSGYTVGECTFFLGGKVPVPTASYDANKQLWTLPLPTSIPPQTPVLFDVRNVRNPASLYQQQFTRINITAIAGLSPLAQGTVITTIMKDLQASLPSSPYNWISLVLLVLSLTFCFLMLFKHGLGLVHWSFHPIAVFSDVTAITSVAGLLLGLVNNVVWISGDTKSVFFTVKCGVTCLAFTMLLSVCCHWASVLSPPVRKLPKYALMLVFVALNGCFYAFQFGAAYVHRDTVRVVYDAENSINMQDPVYSCKNGTTFQYVFSDIQPYYSLCYMEKMALSAVDQRFFTWFSNITYSISALLTLGVLFLGLMVMHRGSKIMQLIAYSPQQIYLMKALRLYTSLIGVVTVTYLIAFSMQFVQREVPYYVWYLTTVWLPQCVPPCCFIFLQWNSATKSLRKNDDEADCSCEAVVTPRIAGITWADKDDDYDDRGTTVLVPDTYLDDADDDDDLPASVVTSSSRSFIKQLDAEFLGHHASFGVSLRLVVPQHIPRGCYVAIETQDEGGQWIRGDCTDTLVPETVRDEHHVAFLSVPQVLLPLGSSVPVRFLVYTARTPSAHVPGLKSQASSGPSTPLDGLEFLEEESDSDDEDDEDDEDAGDDDLLFVSPSDQCVCSFAMESQLLLDHVEHFTEALQVWSQPENCSFLLPCRLDIQMVRDHELRRTHQSLFVPKPTQTTQQAPDTLLTSQFHLQDQDILVVEDLMESTYTNLIPCQYLDIILARRTKEYLLAEQELKQFLALEASRLQRQQSMGSLYENLLEQIQEEADRRQCRDWLVERAKLRRDYVVLLKRARHVVFVRESRQLRFKASTQKKDSLRSKAAHADAAVYETVTVGAFAAHVHKFKNGGLHSLMQAATKLRSPLKVNNMFPSTWQYLSQSERKRVELEWSIETRLDVVVPQALATLVTAFCHKLSLIVAEDKQAALDQLIYMGFLFEVESLLSTHGTEIGMLEDMMVAVASLKRVRMLVVEEDAAAQSPQDKTSAVVTAELYTNMEDALAGTRTHEHAKSTDDEFVVRVVLKCCGRVHVPRRKATVVVHPLLFSTGINEKQTLAMSTHNHKRLQDYINEVGLTALRPLVAAYVDQHGGTAAAALVSDTMTALEVAVQASMASRKKMPEVLQLSSRVVRLLHGGRVTVCKSAKDRTGMSVTLEQGHLLHWNHELPKAKIPEIVSTMRSRGVRIENALKNTGRRRFAFNALQRSMLPEEYRCPPETGGRNMS</sequence>
<evidence type="ECO:0000256" key="3">
    <source>
        <dbReference type="SAM" id="MobiDB-lite"/>
    </source>
</evidence>
<evidence type="ECO:0000256" key="5">
    <source>
        <dbReference type="SAM" id="SignalP"/>
    </source>
</evidence>
<dbReference type="Proteomes" id="UP000243579">
    <property type="component" value="Unassembled WGS sequence"/>
</dbReference>
<feature type="transmembrane region" description="Helical" evidence="4">
    <location>
        <begin position="619"/>
        <end position="640"/>
    </location>
</feature>
<dbReference type="EMBL" id="JNBR01000144">
    <property type="protein sequence ID" value="OQR96476.1"/>
    <property type="molecule type" value="Genomic_DNA"/>
</dbReference>
<organism evidence="6 7">
    <name type="scientific">Achlya hypogyna</name>
    <name type="common">Oomycete</name>
    <name type="synonym">Protoachlya hypogyna</name>
    <dbReference type="NCBI Taxonomy" id="1202772"/>
    <lineage>
        <taxon>Eukaryota</taxon>
        <taxon>Sar</taxon>
        <taxon>Stramenopiles</taxon>
        <taxon>Oomycota</taxon>
        <taxon>Saprolegniomycetes</taxon>
        <taxon>Saprolegniales</taxon>
        <taxon>Achlyaceae</taxon>
        <taxon>Achlya</taxon>
    </lineage>
</organism>
<dbReference type="GO" id="GO:0005737">
    <property type="term" value="C:cytoplasm"/>
    <property type="evidence" value="ECO:0007669"/>
    <property type="project" value="TreeGrafter"/>
</dbReference>
<keyword evidence="5" id="KW-0732">Signal</keyword>
<dbReference type="InterPro" id="IPR039034">
    <property type="entry name" value="INPP4"/>
</dbReference>